<dbReference type="Gene3D" id="3.40.50.1110">
    <property type="entry name" value="SGNH hydrolase"/>
    <property type="match status" value="1"/>
</dbReference>
<dbReference type="EMBL" id="JACHXU010000011">
    <property type="protein sequence ID" value="MBB3207647.1"/>
    <property type="molecule type" value="Genomic_DNA"/>
</dbReference>
<sequence>MSLQRNADGESQQNLEKIGARLRETDAKLIWCATTPDPEFEVGRNVGDEIKYNRTAESIMKKNDIAINDLPTYALQRLPVIQIEKGDVHFTKPGYAYLAEQVASEIESTLASLEPQE</sequence>
<name>A0A7W5E1L4_9BACT</name>
<accession>A0A7W5E1L4</accession>
<evidence type="ECO:0000313" key="2">
    <source>
        <dbReference type="Proteomes" id="UP000536179"/>
    </source>
</evidence>
<reference evidence="1 2" key="1">
    <citation type="submission" date="2020-08" db="EMBL/GenBank/DDBJ databases">
        <title>Genomic Encyclopedia of Type Strains, Phase III (KMG-III): the genomes of soil and plant-associated and newly described type strains.</title>
        <authorList>
            <person name="Whitman W."/>
        </authorList>
    </citation>
    <scope>NUCLEOTIDE SEQUENCE [LARGE SCALE GENOMIC DNA]</scope>
    <source>
        <strain evidence="1 2">CECT 8075</strain>
    </source>
</reference>
<gene>
    <name evidence="1" type="ORF">FHS27_003472</name>
</gene>
<dbReference type="Proteomes" id="UP000536179">
    <property type="component" value="Unassembled WGS sequence"/>
</dbReference>
<dbReference type="GO" id="GO:0016788">
    <property type="term" value="F:hydrolase activity, acting on ester bonds"/>
    <property type="evidence" value="ECO:0007669"/>
    <property type="project" value="UniProtKB-ARBA"/>
</dbReference>
<dbReference type="RefSeq" id="WP_184305952.1">
    <property type="nucleotide sequence ID" value="NZ_JACHXU010000011.1"/>
</dbReference>
<dbReference type="AlphaFoldDB" id="A0A7W5E1L4"/>
<dbReference type="SUPFAM" id="SSF52266">
    <property type="entry name" value="SGNH hydrolase"/>
    <property type="match status" value="1"/>
</dbReference>
<comment type="caution">
    <text evidence="1">The sequence shown here is derived from an EMBL/GenBank/DDBJ whole genome shotgun (WGS) entry which is preliminary data.</text>
</comment>
<protein>
    <submittedName>
        <fullName evidence="1">Uncharacterized protein</fullName>
    </submittedName>
</protein>
<organism evidence="1 2">
    <name type="scientific">Aporhodopirellula rubra</name>
    <dbReference type="NCBI Taxonomy" id="980271"/>
    <lineage>
        <taxon>Bacteria</taxon>
        <taxon>Pseudomonadati</taxon>
        <taxon>Planctomycetota</taxon>
        <taxon>Planctomycetia</taxon>
        <taxon>Pirellulales</taxon>
        <taxon>Pirellulaceae</taxon>
        <taxon>Aporhodopirellula</taxon>
    </lineage>
</organism>
<proteinExistence type="predicted"/>
<evidence type="ECO:0000313" key="1">
    <source>
        <dbReference type="EMBL" id="MBB3207647.1"/>
    </source>
</evidence>
<keyword evidence="2" id="KW-1185">Reference proteome</keyword>
<dbReference type="InterPro" id="IPR036514">
    <property type="entry name" value="SGNH_hydro_sf"/>
</dbReference>